<reference evidence="2" key="1">
    <citation type="submission" date="2022-08" db="EMBL/GenBank/DDBJ databases">
        <title>Genome sequencing of akame (Lates japonicus).</title>
        <authorList>
            <person name="Hashiguchi Y."/>
            <person name="Takahashi H."/>
        </authorList>
    </citation>
    <scope>NUCLEOTIDE SEQUENCE</scope>
    <source>
        <strain evidence="2">Kochi</strain>
    </source>
</reference>
<organism evidence="2 3">
    <name type="scientific">Lates japonicus</name>
    <name type="common">Japanese lates</name>
    <dbReference type="NCBI Taxonomy" id="270547"/>
    <lineage>
        <taxon>Eukaryota</taxon>
        <taxon>Metazoa</taxon>
        <taxon>Chordata</taxon>
        <taxon>Craniata</taxon>
        <taxon>Vertebrata</taxon>
        <taxon>Euteleostomi</taxon>
        <taxon>Actinopterygii</taxon>
        <taxon>Neopterygii</taxon>
        <taxon>Teleostei</taxon>
        <taxon>Neoteleostei</taxon>
        <taxon>Acanthomorphata</taxon>
        <taxon>Carangaria</taxon>
        <taxon>Carangaria incertae sedis</taxon>
        <taxon>Centropomidae</taxon>
        <taxon>Lates</taxon>
    </lineage>
</organism>
<accession>A0AAD3QYX0</accession>
<dbReference type="AlphaFoldDB" id="A0AAD3QYX0"/>
<proteinExistence type="predicted"/>
<name>A0AAD3QYX0_LATJO</name>
<keyword evidence="3" id="KW-1185">Reference proteome</keyword>
<feature type="region of interest" description="Disordered" evidence="1">
    <location>
        <begin position="95"/>
        <end position="121"/>
    </location>
</feature>
<feature type="compositionally biased region" description="Basic and acidic residues" evidence="1">
    <location>
        <begin position="95"/>
        <end position="120"/>
    </location>
</feature>
<gene>
    <name evidence="2" type="ORF">AKAME5_000341000</name>
</gene>
<evidence type="ECO:0000313" key="2">
    <source>
        <dbReference type="EMBL" id="GLD49832.1"/>
    </source>
</evidence>
<evidence type="ECO:0000313" key="3">
    <source>
        <dbReference type="Proteomes" id="UP001279410"/>
    </source>
</evidence>
<sequence>MVSPSRLRLVWHFVNSRMGDMASKAQMPTPETALPGRTDSIRVSVGWTGWGGKEDVGVERGVRRAGVHCEKDDQDGCMGFRQEWQTCWSIAKASRERRHDRERETKKKSEGAQGGEREKAVPGVERLGRASPPLSVWLGAAAPEEIKKCPGMVVVVVVLVVVDGDKLCLASEKDEREKKLSNLPQPDISCSVHLSLSGLELQGEEKGGALYLQPRLELLSWSGQHWEALVWSAGL</sequence>
<comment type="caution">
    <text evidence="2">The sequence shown here is derived from an EMBL/GenBank/DDBJ whole genome shotgun (WGS) entry which is preliminary data.</text>
</comment>
<protein>
    <submittedName>
        <fullName evidence="2">Mitochondrial peptide methionine sulfoxide reductase-like protein</fullName>
    </submittedName>
</protein>
<dbReference type="Proteomes" id="UP001279410">
    <property type="component" value="Unassembled WGS sequence"/>
</dbReference>
<evidence type="ECO:0000256" key="1">
    <source>
        <dbReference type="SAM" id="MobiDB-lite"/>
    </source>
</evidence>
<dbReference type="EMBL" id="BRZM01000008">
    <property type="protein sequence ID" value="GLD49832.1"/>
    <property type="molecule type" value="Genomic_DNA"/>
</dbReference>